<dbReference type="EMBL" id="JACHMP010000002">
    <property type="protein sequence ID" value="MBB5823762.1"/>
    <property type="molecule type" value="Genomic_DNA"/>
</dbReference>
<reference evidence="1 2" key="1">
    <citation type="submission" date="2020-08" db="EMBL/GenBank/DDBJ databases">
        <title>Sequencing the genomes of 1000 actinobacteria strains.</title>
        <authorList>
            <person name="Klenk H.-P."/>
        </authorList>
    </citation>
    <scope>NUCLEOTIDE SEQUENCE [LARGE SCALE GENOMIC DNA]</scope>
    <source>
        <strain evidence="1 2">DSM 46887</strain>
    </source>
</reference>
<evidence type="ECO:0000313" key="2">
    <source>
        <dbReference type="Proteomes" id="UP000540685"/>
    </source>
</evidence>
<evidence type="ECO:0000313" key="1">
    <source>
        <dbReference type="EMBL" id="MBB5823762.1"/>
    </source>
</evidence>
<protein>
    <submittedName>
        <fullName evidence="1">Uncharacterized protein</fullName>
    </submittedName>
</protein>
<gene>
    <name evidence="1" type="ORF">F4562_006911</name>
</gene>
<dbReference type="AlphaFoldDB" id="A0A7W9IN21"/>
<dbReference type="RefSeq" id="WP_260315725.1">
    <property type="nucleotide sequence ID" value="NZ_JACHMP010000002.1"/>
</dbReference>
<proteinExistence type="predicted"/>
<comment type="caution">
    <text evidence="1">The sequence shown here is derived from an EMBL/GenBank/DDBJ whole genome shotgun (WGS) entry which is preliminary data.</text>
</comment>
<sequence length="40" mass="4257">MTEPFPPPPVGGAAVRPEDGAQDDWAELMIEDEASDDDEG</sequence>
<dbReference type="Proteomes" id="UP000540685">
    <property type="component" value="Unassembled WGS sequence"/>
</dbReference>
<keyword evidence="2" id="KW-1185">Reference proteome</keyword>
<organism evidence="1 2">
    <name type="scientific">Streptosporangium becharense</name>
    <dbReference type="NCBI Taxonomy" id="1816182"/>
    <lineage>
        <taxon>Bacteria</taxon>
        <taxon>Bacillati</taxon>
        <taxon>Actinomycetota</taxon>
        <taxon>Actinomycetes</taxon>
        <taxon>Streptosporangiales</taxon>
        <taxon>Streptosporangiaceae</taxon>
        <taxon>Streptosporangium</taxon>
    </lineage>
</organism>
<accession>A0A7W9IN21</accession>
<name>A0A7W9IN21_9ACTN</name>